<proteinExistence type="predicted"/>
<reference evidence="2" key="1">
    <citation type="journal article" date="2017" name="Appl. Environ. Microbiol.">
        <title>Molecular characterization of an Endozoicomonas-like organism causing infection in king scallop Pecten maximus L.</title>
        <authorList>
            <person name="Cano I."/>
            <person name="van Aerle R."/>
            <person name="Ross S."/>
            <person name="Verner-Jeffreys D.W."/>
            <person name="Paley R.K."/>
            <person name="Rimmer G."/>
            <person name="Ryder D."/>
            <person name="Hooper P."/>
            <person name="Stone D."/>
            <person name="Feist S.W."/>
        </authorList>
    </citation>
    <scope>NUCLEOTIDE SEQUENCE</scope>
</reference>
<protein>
    <recommendedName>
        <fullName evidence="1">Reverse transcriptase domain-containing protein</fullName>
    </recommendedName>
</protein>
<feature type="domain" description="Reverse transcriptase" evidence="1">
    <location>
        <begin position="1"/>
        <end position="212"/>
    </location>
</feature>
<sequence length="542" mass="62874">MEKIIFKYLFNYLIENSILTKHQSGFIPGDSTVNQLLFIYNEISSNMDKGKELRFIFCDVSKAFDRVWHEGLIQKLKMYGIDGNLLLWFQNYLSDRIQRVSTEGYHSQFKVVNAGVPQGSVLGPLLFLLYINDITDNVSTNIKLFADDTSLYVIIDDNPAQAAQALADDLSNIGEWAGIWDIKFNPNKTKSVIFSRKHNKNHPPVTFQNRQITDTAVHKHLGLTLQEDATWKEHILNIYRKAYSRLNILRYIKFKVNRKSLIKIYTAFIRPILEYADIIWDNCTHQSKQLLESVQLEAARIITGLRSGTSHNKLYEEIGWESLSDRRNKHKHIMMYKIIHGLSPQYLQDILIPFINNQNDNPYSLRQSRLFNPPLCRTNNYFDSFFPQMCRITNNANPDLFNSSSLAAFKCKLNNNINAECESLQIFKFEGNRKANIIICQLRNSCSNLNFDLFNDHLLNSPTCACDIENETASHYFFDCPRYNAIRHSLFTSVDSYANHNHSNISTFLQGCPDCDKFVNIQILNDVQLFIGKSRRFNLYML</sequence>
<evidence type="ECO:0000259" key="1">
    <source>
        <dbReference type="PROSITE" id="PS50878"/>
    </source>
</evidence>
<dbReference type="InterPro" id="IPR000477">
    <property type="entry name" value="RT_dom"/>
</dbReference>
<dbReference type="AlphaFoldDB" id="A0A2H9T3G9"/>
<dbReference type="PANTHER" id="PTHR33332">
    <property type="entry name" value="REVERSE TRANSCRIPTASE DOMAIN-CONTAINING PROTEIN"/>
    <property type="match status" value="1"/>
</dbReference>
<comment type="caution">
    <text evidence="2">The sequence shown here is derived from an EMBL/GenBank/DDBJ whole genome shotgun (WGS) entry which is preliminary data.</text>
</comment>
<name>A0A2H9T3G9_9ZZZZ</name>
<accession>A0A2H9T3G9</accession>
<dbReference type="InterPro" id="IPR043502">
    <property type="entry name" value="DNA/RNA_pol_sf"/>
</dbReference>
<organism evidence="2">
    <name type="scientific">invertebrate metagenome</name>
    <dbReference type="NCBI Taxonomy" id="1711999"/>
    <lineage>
        <taxon>unclassified sequences</taxon>
        <taxon>metagenomes</taxon>
        <taxon>organismal metagenomes</taxon>
    </lineage>
</organism>
<dbReference type="EMBL" id="NSIT01000383">
    <property type="protein sequence ID" value="PJE77770.1"/>
    <property type="molecule type" value="Genomic_DNA"/>
</dbReference>
<dbReference type="SUPFAM" id="SSF56672">
    <property type="entry name" value="DNA/RNA polymerases"/>
    <property type="match status" value="1"/>
</dbReference>
<evidence type="ECO:0000313" key="2">
    <source>
        <dbReference type="EMBL" id="PJE77770.1"/>
    </source>
</evidence>
<gene>
    <name evidence="2" type="ORF">CI610_03303</name>
</gene>
<dbReference type="CDD" id="cd01650">
    <property type="entry name" value="RT_nLTR_like"/>
    <property type="match status" value="1"/>
</dbReference>
<dbReference type="Pfam" id="PF00078">
    <property type="entry name" value="RVT_1"/>
    <property type="match status" value="1"/>
</dbReference>
<dbReference type="PROSITE" id="PS50878">
    <property type="entry name" value="RT_POL"/>
    <property type="match status" value="1"/>
</dbReference>